<dbReference type="PATRIC" id="fig|264251.5.peg.4120"/>
<evidence type="ECO:0000313" key="2">
    <source>
        <dbReference type="Proteomes" id="UP000035265"/>
    </source>
</evidence>
<proteinExistence type="predicted"/>
<evidence type="ECO:0008006" key="3">
    <source>
        <dbReference type="Google" id="ProtNLM"/>
    </source>
</evidence>
<sequence length="179" mass="19470">MTTTDRPGLTIVPSFDDEDEPGRKLAIICSKGNLDMAYPGLILGNAALGEGVETHLFFTFWGFDMIMRSRADDLSFSPVANTAMHLPIKDVRLPQALAPAPGVSAMTTRMMKKQMEELGIPPVPEFLDQIVAAGGHLWACRLTAEMQKLDASDFRDDIEGVISAADFIDKTAGAQLLFI</sequence>
<dbReference type="STRING" id="264251.FB00_20330"/>
<dbReference type="PANTHER" id="PTHR34655">
    <property type="entry name" value="CONSERVED WITHIN P. AEROPHILUM"/>
    <property type="match status" value="1"/>
</dbReference>
<dbReference type="Gene3D" id="3.40.1260.10">
    <property type="entry name" value="DsrEFH-like"/>
    <property type="match status" value="1"/>
</dbReference>
<dbReference type="Pfam" id="PF13686">
    <property type="entry name" value="DrsE_2"/>
    <property type="match status" value="1"/>
</dbReference>
<dbReference type="AlphaFoldDB" id="A0A0H2KGZ7"/>
<name>A0A0H2KGZ7_9MICO</name>
<dbReference type="Proteomes" id="UP000035265">
    <property type="component" value="Unassembled WGS sequence"/>
</dbReference>
<dbReference type="InterPro" id="IPR032836">
    <property type="entry name" value="DsrE2-like"/>
</dbReference>
<accession>A0A0H2KGZ7</accession>
<comment type="caution">
    <text evidence="1">The sequence shown here is derived from an EMBL/GenBank/DDBJ whole genome shotgun (WGS) entry which is preliminary data.</text>
</comment>
<dbReference type="PANTHER" id="PTHR34655:SF2">
    <property type="entry name" value="PEROXIREDOXIN FAMILY PROTEIN"/>
    <property type="match status" value="1"/>
</dbReference>
<dbReference type="InterPro" id="IPR027396">
    <property type="entry name" value="DsrEFH-like"/>
</dbReference>
<dbReference type="SUPFAM" id="SSF75169">
    <property type="entry name" value="DsrEFH-like"/>
    <property type="match status" value="1"/>
</dbReference>
<keyword evidence="2" id="KW-1185">Reference proteome</keyword>
<organism evidence="1 2">
    <name type="scientific">Cellulosimicrobium funkei</name>
    <dbReference type="NCBI Taxonomy" id="264251"/>
    <lineage>
        <taxon>Bacteria</taxon>
        <taxon>Bacillati</taxon>
        <taxon>Actinomycetota</taxon>
        <taxon>Actinomycetes</taxon>
        <taxon>Micrococcales</taxon>
        <taxon>Promicromonosporaceae</taxon>
        <taxon>Cellulosimicrobium</taxon>
    </lineage>
</organism>
<dbReference type="RefSeq" id="WP_047234663.1">
    <property type="nucleotide sequence ID" value="NZ_JNBQ01000055.1"/>
</dbReference>
<gene>
    <name evidence="1" type="ORF">FB00_20330</name>
</gene>
<reference evidence="1 2" key="1">
    <citation type="submission" date="2014-05" db="EMBL/GenBank/DDBJ databases">
        <title>Cellulosimicrobium funkei U11 genome.</title>
        <authorList>
            <person name="Hu C."/>
            <person name="Gong Y."/>
            <person name="Wan W."/>
            <person name="Jiang M."/>
        </authorList>
    </citation>
    <scope>NUCLEOTIDE SEQUENCE [LARGE SCALE GENOMIC DNA]</scope>
    <source>
        <strain evidence="1 2">U11</strain>
    </source>
</reference>
<dbReference type="EMBL" id="JNBQ01000055">
    <property type="protein sequence ID" value="KLN32930.1"/>
    <property type="molecule type" value="Genomic_DNA"/>
</dbReference>
<evidence type="ECO:0000313" key="1">
    <source>
        <dbReference type="EMBL" id="KLN32930.1"/>
    </source>
</evidence>
<protein>
    <recommendedName>
        <fullName evidence="3">Peroxiredoxin family protein</fullName>
    </recommendedName>
</protein>